<name>A0ABD0JAD2_9CAEN</name>
<dbReference type="EMBL" id="JACVVK020000540">
    <property type="protein sequence ID" value="KAK7467764.1"/>
    <property type="molecule type" value="Genomic_DNA"/>
</dbReference>
<keyword evidence="3" id="KW-1185">Reference proteome</keyword>
<feature type="compositionally biased region" description="Basic and acidic residues" evidence="1">
    <location>
        <begin position="163"/>
        <end position="173"/>
    </location>
</feature>
<evidence type="ECO:0000313" key="3">
    <source>
        <dbReference type="Proteomes" id="UP001519460"/>
    </source>
</evidence>
<evidence type="ECO:0000256" key="1">
    <source>
        <dbReference type="SAM" id="MobiDB-lite"/>
    </source>
</evidence>
<proteinExistence type="predicted"/>
<gene>
    <name evidence="2" type="ORF">BaRGS_00037001</name>
</gene>
<organism evidence="2 3">
    <name type="scientific">Batillaria attramentaria</name>
    <dbReference type="NCBI Taxonomy" id="370345"/>
    <lineage>
        <taxon>Eukaryota</taxon>
        <taxon>Metazoa</taxon>
        <taxon>Spiralia</taxon>
        <taxon>Lophotrochozoa</taxon>
        <taxon>Mollusca</taxon>
        <taxon>Gastropoda</taxon>
        <taxon>Caenogastropoda</taxon>
        <taxon>Sorbeoconcha</taxon>
        <taxon>Cerithioidea</taxon>
        <taxon>Batillariidae</taxon>
        <taxon>Batillaria</taxon>
    </lineage>
</organism>
<evidence type="ECO:0000313" key="2">
    <source>
        <dbReference type="EMBL" id="KAK7467764.1"/>
    </source>
</evidence>
<sequence>MGKKRPQAHDTKPVDENCDQWLTTRNKKKVSPPGVHRKPGGHHAVRRTPIHTVNRLPLMTLMDDDPNQKPPQTSTRQTSLLKFFSPRLPPLPPNIAVSSSVSRADVAGWTEKENEQEEDQGQTQYSDIDMVPEFSEGREATHTLVSTQSEVLASPVPQRATKRGCDVSDRDEPSCGTSRSKRAKSEVHVECFVSEKGKDTKCTHSDKNTDTDSSQSREMEAEITAPQHNPKLDEEKRQAEGSTDEGSPKIADFDDSLCTPAFLRGSHSSSDLLESELETPTLMQCSLLDTGSNVTLKFDSCTQESLQLENTDDADNVPETHAAAAATGSEGGFSQVPSAEAVKDFVKPELTKEPGSLGLSSCMATLNFLCSSSQDSDIQGDGAGWLKEKSSLELNLYGATSSPDSENFNDEEYNINRPILSDKEKHYFDVDDLNTPAFLKNT</sequence>
<feature type="region of interest" description="Disordered" evidence="1">
    <location>
        <begin position="1"/>
        <end position="52"/>
    </location>
</feature>
<feature type="region of interest" description="Disordered" evidence="1">
    <location>
        <begin position="152"/>
        <end position="181"/>
    </location>
</feature>
<comment type="caution">
    <text evidence="2">The sequence shown here is derived from an EMBL/GenBank/DDBJ whole genome shotgun (WGS) entry which is preliminary data.</text>
</comment>
<feature type="compositionally biased region" description="Basic residues" evidence="1">
    <location>
        <begin position="25"/>
        <end position="49"/>
    </location>
</feature>
<protein>
    <submittedName>
        <fullName evidence="2">Uncharacterized protein</fullName>
    </submittedName>
</protein>
<accession>A0ABD0JAD2</accession>
<dbReference type="Proteomes" id="UP001519460">
    <property type="component" value="Unassembled WGS sequence"/>
</dbReference>
<feature type="region of interest" description="Disordered" evidence="1">
    <location>
        <begin position="199"/>
        <end position="251"/>
    </location>
</feature>
<reference evidence="2 3" key="1">
    <citation type="journal article" date="2023" name="Sci. Data">
        <title>Genome assembly of the Korean intertidal mud-creeper Batillaria attramentaria.</title>
        <authorList>
            <person name="Patra A.K."/>
            <person name="Ho P.T."/>
            <person name="Jun S."/>
            <person name="Lee S.J."/>
            <person name="Kim Y."/>
            <person name="Won Y.J."/>
        </authorList>
    </citation>
    <scope>NUCLEOTIDE SEQUENCE [LARGE SCALE GENOMIC DNA]</scope>
    <source>
        <strain evidence="2">Wonlab-2016</strain>
    </source>
</reference>
<feature type="compositionally biased region" description="Basic and acidic residues" evidence="1">
    <location>
        <begin position="199"/>
        <end position="220"/>
    </location>
</feature>
<feature type="compositionally biased region" description="Basic and acidic residues" evidence="1">
    <location>
        <begin position="230"/>
        <end position="239"/>
    </location>
</feature>
<dbReference type="AlphaFoldDB" id="A0ABD0JAD2"/>